<feature type="signal peptide" evidence="1">
    <location>
        <begin position="1"/>
        <end position="20"/>
    </location>
</feature>
<name>A0A8H5I0V7_9AGAR</name>
<organism evidence="2 3">
    <name type="scientific">Collybiopsis confluens</name>
    <dbReference type="NCBI Taxonomy" id="2823264"/>
    <lineage>
        <taxon>Eukaryota</taxon>
        <taxon>Fungi</taxon>
        <taxon>Dikarya</taxon>
        <taxon>Basidiomycota</taxon>
        <taxon>Agaricomycotina</taxon>
        <taxon>Agaricomycetes</taxon>
        <taxon>Agaricomycetidae</taxon>
        <taxon>Agaricales</taxon>
        <taxon>Marasmiineae</taxon>
        <taxon>Omphalotaceae</taxon>
        <taxon>Collybiopsis</taxon>
    </lineage>
</organism>
<sequence>MQFLAFATLVALFSASSVSAIDRRIEVETLSVFCNAWQSECTGQAQTTTNLEAYCEPGYVGNGTASVFCVSTVNGVTIDYTQQVIDALHATLA</sequence>
<accession>A0A8H5I0V7</accession>
<comment type="caution">
    <text evidence="2">The sequence shown here is derived from an EMBL/GenBank/DDBJ whole genome shotgun (WGS) entry which is preliminary data.</text>
</comment>
<gene>
    <name evidence="2" type="ORF">D9757_001146</name>
</gene>
<dbReference type="OrthoDB" id="2876028at2759"/>
<dbReference type="Proteomes" id="UP000518752">
    <property type="component" value="Unassembled WGS sequence"/>
</dbReference>
<protein>
    <submittedName>
        <fullName evidence="2">Uncharacterized protein</fullName>
    </submittedName>
</protein>
<reference evidence="2 3" key="1">
    <citation type="journal article" date="2020" name="ISME J.">
        <title>Uncovering the hidden diversity of litter-decomposition mechanisms in mushroom-forming fungi.</title>
        <authorList>
            <person name="Floudas D."/>
            <person name="Bentzer J."/>
            <person name="Ahren D."/>
            <person name="Johansson T."/>
            <person name="Persson P."/>
            <person name="Tunlid A."/>
        </authorList>
    </citation>
    <scope>NUCLEOTIDE SEQUENCE [LARGE SCALE GENOMIC DNA]</scope>
    <source>
        <strain evidence="2 3">CBS 406.79</strain>
    </source>
</reference>
<proteinExistence type="predicted"/>
<feature type="chain" id="PRO_5034378172" evidence="1">
    <location>
        <begin position="21"/>
        <end position="93"/>
    </location>
</feature>
<keyword evidence="3" id="KW-1185">Reference proteome</keyword>
<dbReference type="EMBL" id="JAACJN010000003">
    <property type="protein sequence ID" value="KAF5392972.1"/>
    <property type="molecule type" value="Genomic_DNA"/>
</dbReference>
<evidence type="ECO:0000313" key="3">
    <source>
        <dbReference type="Proteomes" id="UP000518752"/>
    </source>
</evidence>
<keyword evidence="1" id="KW-0732">Signal</keyword>
<dbReference type="AlphaFoldDB" id="A0A8H5I0V7"/>
<evidence type="ECO:0000256" key="1">
    <source>
        <dbReference type="SAM" id="SignalP"/>
    </source>
</evidence>
<evidence type="ECO:0000313" key="2">
    <source>
        <dbReference type="EMBL" id="KAF5392972.1"/>
    </source>
</evidence>